<dbReference type="InterPro" id="IPR012349">
    <property type="entry name" value="Split_barrel_FMN-bd"/>
</dbReference>
<dbReference type="GO" id="GO:0042602">
    <property type="term" value="F:riboflavin reductase (NADPH) activity"/>
    <property type="evidence" value="ECO:0007669"/>
    <property type="project" value="TreeGrafter"/>
</dbReference>
<comment type="similarity">
    <text evidence="1">Belongs to the non-flavoprotein flavin reductase family.</text>
</comment>
<dbReference type="GO" id="GO:0010181">
    <property type="term" value="F:FMN binding"/>
    <property type="evidence" value="ECO:0007669"/>
    <property type="project" value="InterPro"/>
</dbReference>
<keyword evidence="5" id="KW-1185">Reference proteome</keyword>
<evidence type="ECO:0000259" key="3">
    <source>
        <dbReference type="SMART" id="SM00903"/>
    </source>
</evidence>
<dbReference type="AlphaFoldDB" id="A0A238KAJ5"/>
<dbReference type="PANTHER" id="PTHR30466:SF11">
    <property type="entry name" value="FLAVIN-DEPENDENT MONOOXYGENASE, REDUCTASE SUBUNIT HSAB"/>
    <property type="match status" value="1"/>
</dbReference>
<dbReference type="SUPFAM" id="SSF50475">
    <property type="entry name" value="FMN-binding split barrel"/>
    <property type="match status" value="1"/>
</dbReference>
<dbReference type="Pfam" id="PF01613">
    <property type="entry name" value="Flavin_Reduct"/>
    <property type="match status" value="1"/>
</dbReference>
<dbReference type="InterPro" id="IPR002563">
    <property type="entry name" value="Flavin_Rdtase-like_dom"/>
</dbReference>
<evidence type="ECO:0000313" key="5">
    <source>
        <dbReference type="Proteomes" id="UP000220836"/>
    </source>
</evidence>
<gene>
    <name evidence="4" type="primary">C1-hpah</name>
    <name evidence="4" type="ORF">PEV8663_01716</name>
</gene>
<sequence length="171" mass="18306">MNSMTCQPEIANFDPKDLRDTFGQFATGVTVITTIAENGAPVGLAANSFTSISLDPALVAWSLALTAPSLSAFRNHGHFAINILCEDSVDLAMNFSRPSDNKFADVNWCHGVNDVPVLTRAATVIECETVNQIPGGDHVIFIGSVKRYKSVAGKSPLLFHKGAFARIGEIL</sequence>
<dbReference type="EC" id="1.5.1.36" evidence="4"/>
<dbReference type="GO" id="GO:0036382">
    <property type="term" value="F:flavin reductase (NADH) activity"/>
    <property type="evidence" value="ECO:0007669"/>
    <property type="project" value="UniProtKB-EC"/>
</dbReference>
<proteinExistence type="inferred from homology"/>
<accession>A0A238KAJ5</accession>
<name>A0A238KAJ5_9RHOB</name>
<protein>
    <submittedName>
        <fullName evidence="4">p-hydroxyphenylacetate 3-hydroxylase, reductase component</fullName>
        <ecNumber evidence="4">1.5.1.36</ecNumber>
    </submittedName>
</protein>
<dbReference type="InterPro" id="IPR050268">
    <property type="entry name" value="NADH-dep_flavin_reductase"/>
</dbReference>
<dbReference type="RefSeq" id="WP_245910764.1">
    <property type="nucleotide sequence ID" value="NZ_FXYH01000005.1"/>
</dbReference>
<dbReference type="Gene3D" id="2.30.110.10">
    <property type="entry name" value="Electron Transport, Fmn-binding Protein, Chain A"/>
    <property type="match status" value="1"/>
</dbReference>
<dbReference type="EMBL" id="FXYH01000005">
    <property type="protein sequence ID" value="SMX39444.1"/>
    <property type="molecule type" value="Genomic_DNA"/>
</dbReference>
<evidence type="ECO:0000256" key="2">
    <source>
        <dbReference type="ARBA" id="ARBA00023002"/>
    </source>
</evidence>
<dbReference type="SMART" id="SM00903">
    <property type="entry name" value="Flavin_Reduct"/>
    <property type="match status" value="1"/>
</dbReference>
<feature type="domain" description="Flavin reductase like" evidence="3">
    <location>
        <begin position="22"/>
        <end position="166"/>
    </location>
</feature>
<evidence type="ECO:0000313" key="4">
    <source>
        <dbReference type="EMBL" id="SMX39444.1"/>
    </source>
</evidence>
<evidence type="ECO:0000256" key="1">
    <source>
        <dbReference type="ARBA" id="ARBA00008898"/>
    </source>
</evidence>
<dbReference type="Proteomes" id="UP000220836">
    <property type="component" value="Unassembled WGS sequence"/>
</dbReference>
<reference evidence="4 5" key="1">
    <citation type="submission" date="2017-05" db="EMBL/GenBank/DDBJ databases">
        <authorList>
            <person name="Song R."/>
            <person name="Chenine A.L."/>
            <person name="Ruprecht R.M."/>
        </authorList>
    </citation>
    <scope>NUCLEOTIDE SEQUENCE [LARGE SCALE GENOMIC DNA]</scope>
    <source>
        <strain evidence="4 5">CECT 8663</strain>
    </source>
</reference>
<keyword evidence="2 4" id="KW-0560">Oxidoreductase</keyword>
<organism evidence="4 5">
    <name type="scientific">Pelagimonas varians</name>
    <dbReference type="NCBI Taxonomy" id="696760"/>
    <lineage>
        <taxon>Bacteria</taxon>
        <taxon>Pseudomonadati</taxon>
        <taxon>Pseudomonadota</taxon>
        <taxon>Alphaproteobacteria</taxon>
        <taxon>Rhodobacterales</taxon>
        <taxon>Roseobacteraceae</taxon>
        <taxon>Pelagimonas</taxon>
    </lineage>
</organism>
<dbReference type="PANTHER" id="PTHR30466">
    <property type="entry name" value="FLAVIN REDUCTASE"/>
    <property type="match status" value="1"/>
</dbReference>